<comment type="caution">
    <text evidence="2">The sequence shown here is derived from an EMBL/GenBank/DDBJ whole genome shotgun (WGS) entry which is preliminary data.</text>
</comment>
<gene>
    <name evidence="2" type="ORF">CSOL1703_00008347</name>
</gene>
<dbReference type="PANTHER" id="PTHR12905">
    <property type="entry name" value="METALLOPHOSPHOESTERASE"/>
    <property type="match status" value="1"/>
</dbReference>
<feature type="domain" description="Calcineurin-like phosphoesterase" evidence="1">
    <location>
        <begin position="7"/>
        <end position="226"/>
    </location>
</feature>
<reference evidence="3" key="1">
    <citation type="submission" date="2019-06" db="EMBL/GenBank/DDBJ databases">
        <authorList>
            <person name="Broberg M."/>
        </authorList>
    </citation>
    <scope>NUCLEOTIDE SEQUENCE [LARGE SCALE GENOMIC DNA]</scope>
</reference>
<dbReference type="Proteomes" id="UP000775872">
    <property type="component" value="Unassembled WGS sequence"/>
</dbReference>
<dbReference type="SUPFAM" id="SSF56300">
    <property type="entry name" value="Metallo-dependent phosphatases"/>
    <property type="match status" value="1"/>
</dbReference>
<sequence length="289" mass="32284">MEQKQGIRFLVLSDTHDNAFPDPATLPEADAIIHCGDLTMIGGLSNYRRALESLASCPAEIKLVVAGNHDVSLDARWWDENLDSDDDQDEPAHVRALFTSEVYASRGVRYLDEGTHQITLRDGRTFKVYASQYTPAFGGYAFGYNPENDRFNAKGSAVRIPDNENIDLVITHGPPRPSPSHLKAGQAYRLDLNWKQQRQQHLGCPRLWRAIERVKPKLHCFGHIHDGHGAQIARFHNGSEPIIVDAEAVEKEGALHISGMKGTTLLVNAAIMRHGEEEHNKPWMVTVTL</sequence>
<keyword evidence="3" id="KW-1185">Reference proteome</keyword>
<dbReference type="GO" id="GO:0016787">
    <property type="term" value="F:hydrolase activity"/>
    <property type="evidence" value="ECO:0007669"/>
    <property type="project" value="InterPro"/>
</dbReference>
<name>A0A9N9ZLZ0_9HYPO</name>
<dbReference type="Pfam" id="PF00149">
    <property type="entry name" value="Metallophos"/>
    <property type="match status" value="1"/>
</dbReference>
<dbReference type="PANTHER" id="PTHR12905:SF0">
    <property type="entry name" value="CALCINEURIN-LIKE PHOSPHOESTERASE DOMAIN-CONTAINING PROTEIN"/>
    <property type="match status" value="1"/>
</dbReference>
<dbReference type="Gene3D" id="3.60.21.10">
    <property type="match status" value="1"/>
</dbReference>
<organism evidence="2 3">
    <name type="scientific">Clonostachys solani</name>
    <dbReference type="NCBI Taxonomy" id="160281"/>
    <lineage>
        <taxon>Eukaryota</taxon>
        <taxon>Fungi</taxon>
        <taxon>Dikarya</taxon>
        <taxon>Ascomycota</taxon>
        <taxon>Pezizomycotina</taxon>
        <taxon>Sordariomycetes</taxon>
        <taxon>Hypocreomycetidae</taxon>
        <taxon>Hypocreales</taxon>
        <taxon>Bionectriaceae</taxon>
        <taxon>Clonostachys</taxon>
    </lineage>
</organism>
<evidence type="ECO:0000313" key="3">
    <source>
        <dbReference type="Proteomes" id="UP000775872"/>
    </source>
</evidence>
<evidence type="ECO:0000259" key="1">
    <source>
        <dbReference type="Pfam" id="PF00149"/>
    </source>
</evidence>
<dbReference type="OrthoDB" id="630188at2759"/>
<reference evidence="2 3" key="2">
    <citation type="submission" date="2021-10" db="EMBL/GenBank/DDBJ databases">
        <authorList>
            <person name="Piombo E."/>
        </authorList>
    </citation>
    <scope>NUCLEOTIDE SEQUENCE [LARGE SCALE GENOMIC DNA]</scope>
</reference>
<dbReference type="InterPro" id="IPR029052">
    <property type="entry name" value="Metallo-depent_PP-like"/>
</dbReference>
<accession>A0A9N9ZLZ0</accession>
<protein>
    <recommendedName>
        <fullName evidence="1">Calcineurin-like phosphoesterase domain-containing protein</fullName>
    </recommendedName>
</protein>
<dbReference type="InterPro" id="IPR004843">
    <property type="entry name" value="Calcineurin-like_PHP"/>
</dbReference>
<dbReference type="AlphaFoldDB" id="A0A9N9ZLZ0"/>
<proteinExistence type="predicted"/>
<dbReference type="EMBL" id="CABFOC020000082">
    <property type="protein sequence ID" value="CAH0057871.1"/>
    <property type="molecule type" value="Genomic_DNA"/>
</dbReference>
<evidence type="ECO:0000313" key="2">
    <source>
        <dbReference type="EMBL" id="CAH0057871.1"/>
    </source>
</evidence>
<dbReference type="InterPro" id="IPR051693">
    <property type="entry name" value="UPF0046_metallophosphoest"/>
</dbReference>